<dbReference type="Proteomes" id="UP001642464">
    <property type="component" value="Unassembled WGS sequence"/>
</dbReference>
<evidence type="ECO:0000256" key="1">
    <source>
        <dbReference type="SAM" id="MobiDB-lite"/>
    </source>
</evidence>
<reference evidence="2 3" key="1">
    <citation type="submission" date="2024-02" db="EMBL/GenBank/DDBJ databases">
        <authorList>
            <person name="Chen Y."/>
            <person name="Shah S."/>
            <person name="Dougan E. K."/>
            <person name="Thang M."/>
            <person name="Chan C."/>
        </authorList>
    </citation>
    <scope>NUCLEOTIDE SEQUENCE [LARGE SCALE GENOMIC DNA]</scope>
</reference>
<name>A0ABP0Q1R5_9DINO</name>
<dbReference type="EMBL" id="CAXAMM010038929">
    <property type="protein sequence ID" value="CAK9082198.1"/>
    <property type="molecule type" value="Genomic_DNA"/>
</dbReference>
<comment type="caution">
    <text evidence="2">The sequence shown here is derived from an EMBL/GenBank/DDBJ whole genome shotgun (WGS) entry which is preliminary data.</text>
</comment>
<protein>
    <submittedName>
        <fullName evidence="2">N-lysine methyltransferase SETD6</fullName>
    </submittedName>
</protein>
<evidence type="ECO:0000313" key="2">
    <source>
        <dbReference type="EMBL" id="CAK9082198.1"/>
    </source>
</evidence>
<organism evidence="2 3">
    <name type="scientific">Durusdinium trenchii</name>
    <dbReference type="NCBI Taxonomy" id="1381693"/>
    <lineage>
        <taxon>Eukaryota</taxon>
        <taxon>Sar</taxon>
        <taxon>Alveolata</taxon>
        <taxon>Dinophyceae</taxon>
        <taxon>Suessiales</taxon>
        <taxon>Symbiodiniaceae</taxon>
        <taxon>Durusdinium</taxon>
    </lineage>
</organism>
<evidence type="ECO:0000313" key="3">
    <source>
        <dbReference type="Proteomes" id="UP001642464"/>
    </source>
</evidence>
<sequence>MFGLEPLQPSATAAVDGSSEGAKRRRIEETAEAEESSTLHGVRPENAQNILLLRIGQKRVLQALEEQAEQCFAD</sequence>
<keyword evidence="2" id="KW-0489">Methyltransferase</keyword>
<gene>
    <name evidence="2" type="ORF">SCF082_LOCUS39082</name>
</gene>
<dbReference type="GO" id="GO:0008168">
    <property type="term" value="F:methyltransferase activity"/>
    <property type="evidence" value="ECO:0007669"/>
    <property type="project" value="UniProtKB-KW"/>
</dbReference>
<keyword evidence="2" id="KW-0808">Transferase</keyword>
<dbReference type="GO" id="GO:0032259">
    <property type="term" value="P:methylation"/>
    <property type="evidence" value="ECO:0007669"/>
    <property type="project" value="UniProtKB-KW"/>
</dbReference>
<accession>A0ABP0Q1R5</accession>
<keyword evidence="3" id="KW-1185">Reference proteome</keyword>
<proteinExistence type="predicted"/>
<feature type="region of interest" description="Disordered" evidence="1">
    <location>
        <begin position="1"/>
        <end position="42"/>
    </location>
</feature>